<protein>
    <submittedName>
        <fullName evidence="4">Insulinase family protein</fullName>
    </submittedName>
</protein>
<dbReference type="Gene3D" id="3.30.830.10">
    <property type="entry name" value="Metalloenzyme, LuxS/M16 peptidase-like"/>
    <property type="match status" value="2"/>
</dbReference>
<accession>A0A7T0C4D5</accession>
<dbReference type="GO" id="GO:0046872">
    <property type="term" value="F:metal ion binding"/>
    <property type="evidence" value="ECO:0007669"/>
    <property type="project" value="InterPro"/>
</dbReference>
<dbReference type="Proteomes" id="UP000594464">
    <property type="component" value="Chromosome"/>
</dbReference>
<evidence type="ECO:0000259" key="3">
    <source>
        <dbReference type="Pfam" id="PF05193"/>
    </source>
</evidence>
<dbReference type="KEGG" id="nva:G3M78_13105"/>
<dbReference type="PANTHER" id="PTHR11851:SF49">
    <property type="entry name" value="MITOCHONDRIAL-PROCESSING PEPTIDASE SUBUNIT ALPHA"/>
    <property type="match status" value="1"/>
</dbReference>
<dbReference type="Pfam" id="PF05193">
    <property type="entry name" value="Peptidase_M16_C"/>
    <property type="match status" value="1"/>
</dbReference>
<organism evidence="4 5">
    <name type="scientific">Candidatus Nitrohelix vancouverensis</name>
    <dbReference type="NCBI Taxonomy" id="2705534"/>
    <lineage>
        <taxon>Bacteria</taxon>
        <taxon>Pseudomonadati</taxon>
        <taxon>Nitrospinota/Tectimicrobiota group</taxon>
        <taxon>Nitrospinota</taxon>
        <taxon>Nitrospinia</taxon>
        <taxon>Nitrospinales</taxon>
        <taxon>Nitrospinaceae</taxon>
        <taxon>Candidatus Nitrohelix</taxon>
    </lineage>
</organism>
<gene>
    <name evidence="4" type="ORF">G3M78_13105</name>
</gene>
<name>A0A7T0C4D5_9BACT</name>
<evidence type="ECO:0000259" key="2">
    <source>
        <dbReference type="Pfam" id="PF00675"/>
    </source>
</evidence>
<dbReference type="SUPFAM" id="SSF63411">
    <property type="entry name" value="LuxS/MPP-like metallohydrolase"/>
    <property type="match status" value="2"/>
</dbReference>
<dbReference type="InterPro" id="IPR011765">
    <property type="entry name" value="Pept_M16_N"/>
</dbReference>
<reference evidence="5" key="1">
    <citation type="submission" date="2020-02" db="EMBL/GenBank/DDBJ databases">
        <title>Genomic and physiological characterization of two novel Nitrospinaceae genera.</title>
        <authorList>
            <person name="Mueller A.J."/>
            <person name="Jung M.-Y."/>
            <person name="Strachan C.R."/>
            <person name="Herbold C.W."/>
            <person name="Kirkegaard R.H."/>
            <person name="Daims H."/>
        </authorList>
    </citation>
    <scope>NUCLEOTIDE SEQUENCE [LARGE SCALE GENOMIC DNA]</scope>
</reference>
<feature type="domain" description="Peptidase M16 N-terminal" evidence="2">
    <location>
        <begin position="24"/>
        <end position="137"/>
    </location>
</feature>
<dbReference type="InterPro" id="IPR007863">
    <property type="entry name" value="Peptidase_M16_C"/>
</dbReference>
<dbReference type="Pfam" id="PF00675">
    <property type="entry name" value="Peptidase_M16"/>
    <property type="match status" value="1"/>
</dbReference>
<dbReference type="InterPro" id="IPR011249">
    <property type="entry name" value="Metalloenz_LuxS/M16"/>
</dbReference>
<evidence type="ECO:0000256" key="1">
    <source>
        <dbReference type="ARBA" id="ARBA00007261"/>
    </source>
</evidence>
<evidence type="ECO:0000313" key="5">
    <source>
        <dbReference type="Proteomes" id="UP000594464"/>
    </source>
</evidence>
<sequence>MNSKYQVNSSIRPYHKVLSNGLTIVTVEMPHVHILEVAMFVRAGLRFENERNNGVSHFLEHMLFRGNKEFPDSVSLNREFEMIGRELRASTLTEYTYYGFNPHLTQLERGMEIFSHFFAEPTFPNIELERQIILEEYLEELNEDGVNVDIDNQACELLYPGTPLSWPTIGKEKTITAIDKKMLEDYFKIFYSPENMILAVAGPVTHTPVEAMAEKHFLRIPKRGKRVPRDVFVGTLEEKQNRPAFRFQFDSDSQVQLQICFRAVSYNDPEYFQVCLLQRIFDDGVTSRLQQALREDRGLVYSVECRATSSSDTGTLDFDVMVSKEKILEVARVLFREIKTFIKEGPSQEELNHVKQRYFYELDFDLDDPYKQNLRYGFSKLYSQDLGPEEEWDRVNEITTEDIWNVAGKILIQEKLNVIVVGPFNDEIKKEIERIVYDY</sequence>
<evidence type="ECO:0000313" key="4">
    <source>
        <dbReference type="EMBL" id="QPJ66280.1"/>
    </source>
</evidence>
<dbReference type="InterPro" id="IPR050361">
    <property type="entry name" value="MPP/UQCRC_Complex"/>
</dbReference>
<proteinExistence type="inferred from homology"/>
<comment type="similarity">
    <text evidence="1">Belongs to the peptidase M16 family.</text>
</comment>
<dbReference type="PANTHER" id="PTHR11851">
    <property type="entry name" value="METALLOPROTEASE"/>
    <property type="match status" value="1"/>
</dbReference>
<feature type="domain" description="Peptidase M16 C-terminal" evidence="3">
    <location>
        <begin position="178"/>
        <end position="357"/>
    </location>
</feature>
<dbReference type="EMBL" id="CP048620">
    <property type="protein sequence ID" value="QPJ66280.1"/>
    <property type="molecule type" value="Genomic_DNA"/>
</dbReference>
<dbReference type="AlphaFoldDB" id="A0A7T0C4D5"/>